<dbReference type="GO" id="GO:0003700">
    <property type="term" value="F:DNA-binding transcription factor activity"/>
    <property type="evidence" value="ECO:0007669"/>
    <property type="project" value="InterPro"/>
</dbReference>
<dbReference type="GO" id="GO:0043565">
    <property type="term" value="F:sequence-specific DNA binding"/>
    <property type="evidence" value="ECO:0007669"/>
    <property type="project" value="TreeGrafter"/>
</dbReference>
<name>A0A9J6QLD4_9ENTR</name>
<dbReference type="InterPro" id="IPR036388">
    <property type="entry name" value="WH-like_DNA-bd_sf"/>
</dbReference>
<proteinExistence type="inferred from homology"/>
<dbReference type="AlphaFoldDB" id="A0A9J6QLD4"/>
<dbReference type="SUPFAM" id="SSF46785">
    <property type="entry name" value="Winged helix' DNA-binding domain"/>
    <property type="match status" value="1"/>
</dbReference>
<protein>
    <submittedName>
        <fullName evidence="6">LysR family transcriptional regulator</fullName>
    </submittedName>
</protein>
<comment type="caution">
    <text evidence="6">The sequence shown here is derived from an EMBL/GenBank/DDBJ whole genome shotgun (WGS) entry which is preliminary data.</text>
</comment>
<dbReference type="InterPro" id="IPR036390">
    <property type="entry name" value="WH_DNA-bd_sf"/>
</dbReference>
<dbReference type="PROSITE" id="PS50931">
    <property type="entry name" value="HTH_LYSR"/>
    <property type="match status" value="1"/>
</dbReference>
<dbReference type="Pfam" id="PF00126">
    <property type="entry name" value="HTH_1"/>
    <property type="match status" value="1"/>
</dbReference>
<evidence type="ECO:0000313" key="6">
    <source>
        <dbReference type="EMBL" id="MCU6671649.1"/>
    </source>
</evidence>
<keyword evidence="4" id="KW-0804">Transcription</keyword>
<evidence type="ECO:0000256" key="1">
    <source>
        <dbReference type="ARBA" id="ARBA00009437"/>
    </source>
</evidence>
<accession>A0A9J6QLD4</accession>
<evidence type="ECO:0000259" key="5">
    <source>
        <dbReference type="PROSITE" id="PS50931"/>
    </source>
</evidence>
<dbReference type="CDD" id="cd08474">
    <property type="entry name" value="PBP2_CrgA_like_5"/>
    <property type="match status" value="1"/>
</dbReference>
<dbReference type="PANTHER" id="PTHR30537">
    <property type="entry name" value="HTH-TYPE TRANSCRIPTIONAL REGULATOR"/>
    <property type="match status" value="1"/>
</dbReference>
<dbReference type="Pfam" id="PF03466">
    <property type="entry name" value="LysR_substrate"/>
    <property type="match status" value="1"/>
</dbReference>
<evidence type="ECO:0000313" key="7">
    <source>
        <dbReference type="Proteomes" id="UP001061282"/>
    </source>
</evidence>
<dbReference type="InterPro" id="IPR000847">
    <property type="entry name" value="LysR_HTH_N"/>
</dbReference>
<organism evidence="6 7">
    <name type="scientific">Silvania confinis</name>
    <dbReference type="NCBI Taxonomy" id="2926470"/>
    <lineage>
        <taxon>Bacteria</taxon>
        <taxon>Pseudomonadati</taxon>
        <taxon>Pseudomonadota</taxon>
        <taxon>Gammaproteobacteria</taxon>
        <taxon>Enterobacterales</taxon>
        <taxon>Enterobacteriaceae</taxon>
        <taxon>Silvania</taxon>
    </lineage>
</organism>
<dbReference type="RefSeq" id="WP_271270117.1">
    <property type="nucleotide sequence ID" value="NZ_JAMGZJ010000078.1"/>
</dbReference>
<sequence>MLKDNFNDLLSFMVVARERSFTRAAAQLGVSQSALSHAMRNLEARLDVRLLTRTTRSVAPTEAGEQLFMRLSPHLLEIEQELTALRDMRDTPAGNIRITAGEHAMSEVLWPILKPFMAQYPDINVEVTVDNGLTDIVDGRFDAGVRLGEQVAKDMIAVRIAPDMRMAVVGSPAYFARYGEPHIPEQLASHRCINMRLPTRGGLYAWEFEQDGHELRVRVEGQLTLNNLPQRLDAAEAGLGLAYVPEDTVQEAIREGRLVRVLEDWCPAFEGYHLYYPSRRQHTTAFALLVEALRNTSVAYPAYNVTTSRLP</sequence>
<comment type="similarity">
    <text evidence="1">Belongs to the LysR transcriptional regulatory family.</text>
</comment>
<evidence type="ECO:0000256" key="2">
    <source>
        <dbReference type="ARBA" id="ARBA00023015"/>
    </source>
</evidence>
<dbReference type="Proteomes" id="UP001061282">
    <property type="component" value="Unassembled WGS sequence"/>
</dbReference>
<reference evidence="6" key="1">
    <citation type="submission" date="2022-05" db="EMBL/GenBank/DDBJ databases">
        <title>Description of a novel species of Leclercia; Leclercia tamurae and the Proposal for a Novel Genus Silvania gen. nov. Containing Two Novel Species Silvania hatchlandensis sp. nov. and Silvania confinis sp. nov. Isolated from the Rhizosphere of Oak.</title>
        <authorList>
            <person name="Maddock D.W."/>
            <person name="Brady C.L."/>
            <person name="Denman S."/>
            <person name="Arnold D."/>
        </authorList>
    </citation>
    <scope>NUCLEOTIDE SEQUENCE</scope>
    <source>
        <strain evidence="6">H4N4</strain>
    </source>
</reference>
<keyword evidence="2" id="KW-0805">Transcription regulation</keyword>
<dbReference type="SUPFAM" id="SSF53850">
    <property type="entry name" value="Periplasmic binding protein-like II"/>
    <property type="match status" value="1"/>
</dbReference>
<dbReference type="Gene3D" id="3.40.190.290">
    <property type="match status" value="1"/>
</dbReference>
<evidence type="ECO:0000256" key="4">
    <source>
        <dbReference type="ARBA" id="ARBA00023163"/>
    </source>
</evidence>
<keyword evidence="3" id="KW-0238">DNA-binding</keyword>
<dbReference type="GO" id="GO:0006351">
    <property type="term" value="P:DNA-templated transcription"/>
    <property type="evidence" value="ECO:0007669"/>
    <property type="project" value="TreeGrafter"/>
</dbReference>
<dbReference type="Gene3D" id="1.10.10.10">
    <property type="entry name" value="Winged helix-like DNA-binding domain superfamily/Winged helix DNA-binding domain"/>
    <property type="match status" value="1"/>
</dbReference>
<dbReference type="PRINTS" id="PR00039">
    <property type="entry name" value="HTHLYSR"/>
</dbReference>
<feature type="domain" description="HTH lysR-type" evidence="5">
    <location>
        <begin position="4"/>
        <end position="61"/>
    </location>
</feature>
<dbReference type="PANTHER" id="PTHR30537:SF1">
    <property type="entry name" value="HTH-TYPE TRANSCRIPTIONAL REGULATOR PGRR"/>
    <property type="match status" value="1"/>
</dbReference>
<evidence type="ECO:0000256" key="3">
    <source>
        <dbReference type="ARBA" id="ARBA00023125"/>
    </source>
</evidence>
<keyword evidence="7" id="KW-1185">Reference proteome</keyword>
<dbReference type="FunFam" id="3.40.190.290:FF:000012">
    <property type="entry name" value="Transcriptional regulator, LysR family"/>
    <property type="match status" value="1"/>
</dbReference>
<dbReference type="EMBL" id="JAMGZJ010000078">
    <property type="protein sequence ID" value="MCU6671649.1"/>
    <property type="molecule type" value="Genomic_DNA"/>
</dbReference>
<dbReference type="InterPro" id="IPR058163">
    <property type="entry name" value="LysR-type_TF_proteobact-type"/>
</dbReference>
<dbReference type="FunFam" id="1.10.10.10:FF:000001">
    <property type="entry name" value="LysR family transcriptional regulator"/>
    <property type="match status" value="1"/>
</dbReference>
<dbReference type="InterPro" id="IPR005119">
    <property type="entry name" value="LysR_subst-bd"/>
</dbReference>
<gene>
    <name evidence="6" type="ORF">M8013_23315</name>
</gene>